<dbReference type="RefSeq" id="WP_004755606.1">
    <property type="nucleotide sequence ID" value="NZ_AKWH02000029.1"/>
</dbReference>
<sequence>MNHLIFPNDFGSILDTIDIFKKPECLVGVALESASFNFFPF</sequence>
<gene>
    <name evidence="1" type="ORF">LEP1GSC131_4162</name>
</gene>
<name>A0A828Y9L7_9LEPT</name>
<dbReference type="Proteomes" id="UP000006339">
    <property type="component" value="Unassembled WGS sequence"/>
</dbReference>
<accession>A0A828Y9L7</accession>
<comment type="caution">
    <text evidence="1">The sequence shown here is derived from an EMBL/GenBank/DDBJ whole genome shotgun (WGS) entry which is preliminary data.</text>
</comment>
<organism evidence="1 2">
    <name type="scientific">Leptospira kirschneri str. 200802841</name>
    <dbReference type="NCBI Taxonomy" id="1193047"/>
    <lineage>
        <taxon>Bacteria</taxon>
        <taxon>Pseudomonadati</taxon>
        <taxon>Spirochaetota</taxon>
        <taxon>Spirochaetia</taxon>
        <taxon>Leptospirales</taxon>
        <taxon>Leptospiraceae</taxon>
        <taxon>Leptospira</taxon>
    </lineage>
</organism>
<dbReference type="EMBL" id="AKWH02000029">
    <property type="protein sequence ID" value="EKO52096.1"/>
    <property type="molecule type" value="Genomic_DNA"/>
</dbReference>
<evidence type="ECO:0000313" key="2">
    <source>
        <dbReference type="Proteomes" id="UP000006339"/>
    </source>
</evidence>
<reference evidence="1" key="1">
    <citation type="submission" date="2012-10" db="EMBL/GenBank/DDBJ databases">
        <authorList>
            <person name="Harkins D.M."/>
            <person name="Durkin A.S."/>
            <person name="Brinkac L.M."/>
            <person name="Selengut J.D."/>
            <person name="Sanka R."/>
            <person name="DePew J."/>
            <person name="Purushe J."/>
            <person name="Picardeau M."/>
            <person name="Werts C."/>
            <person name="Goarant C."/>
            <person name="Vinetz J.M."/>
            <person name="Sutton G.G."/>
            <person name="Nelson W.C."/>
            <person name="Fouts D.E."/>
        </authorList>
    </citation>
    <scope>NUCLEOTIDE SEQUENCE [LARGE SCALE GENOMIC DNA]</scope>
    <source>
        <strain evidence="1">200802841</strain>
    </source>
</reference>
<evidence type="ECO:0000313" key="1">
    <source>
        <dbReference type="EMBL" id="EKO52096.1"/>
    </source>
</evidence>
<dbReference type="AlphaFoldDB" id="A0A828Y9L7"/>
<keyword evidence="2" id="KW-1185">Reference proteome</keyword>
<protein>
    <submittedName>
        <fullName evidence="1">Uncharacterized protein</fullName>
    </submittedName>
</protein>
<proteinExistence type="predicted"/>